<proteinExistence type="predicted"/>
<dbReference type="InterPro" id="IPR036116">
    <property type="entry name" value="FN3_sf"/>
</dbReference>
<protein>
    <recommendedName>
        <fullName evidence="2">Fibronectin type-III domain-containing protein</fullName>
    </recommendedName>
</protein>
<organism evidence="3 4">
    <name type="scientific">Emticicia aquatica</name>
    <dbReference type="NCBI Taxonomy" id="1681835"/>
    <lineage>
        <taxon>Bacteria</taxon>
        <taxon>Pseudomonadati</taxon>
        <taxon>Bacteroidota</taxon>
        <taxon>Cytophagia</taxon>
        <taxon>Cytophagales</taxon>
        <taxon>Leadbetterellaceae</taxon>
        <taxon>Emticicia</taxon>
    </lineage>
</organism>
<dbReference type="NCBIfam" id="TIGR04183">
    <property type="entry name" value="Por_Secre_tail"/>
    <property type="match status" value="1"/>
</dbReference>
<feature type="domain" description="Fibronectin type-III" evidence="2">
    <location>
        <begin position="356"/>
        <end position="452"/>
    </location>
</feature>
<gene>
    <name evidence="3" type="ORF">EMA8858_00296</name>
</gene>
<dbReference type="EMBL" id="CAKLPY010000001">
    <property type="protein sequence ID" value="CAH0994188.1"/>
    <property type="molecule type" value="Genomic_DNA"/>
</dbReference>
<dbReference type="PANTHER" id="PTHR24099">
    <property type="entry name" value="E3 UBIQUITIN-PROTEIN LIGASE TRIM36-RELATED"/>
    <property type="match status" value="1"/>
</dbReference>
<dbReference type="RefSeq" id="WP_238803939.1">
    <property type="nucleotide sequence ID" value="NZ_CAKLPY010000001.1"/>
</dbReference>
<sequence>MRKNYFLSLFLLMTAFWHVEATDGNKSTNPAREVETLMLAAPGNPTLLTGLAVGGNSTKINLTWNDNSSDETEFEIAYSTLPTGYQTVLTGSPNSSPTGSFQLTSLLPGTQYYVWVRAVKNGVDVPSCVSVPNMPTNAAPVGKSVSCWSNQLLISTNVNTPESPTGAYVAPISQRTATLNWTDNSTTETSFEILRSGDDGVTYTTIATIPGISGTGNRTYVDNGLFPNSKYSYRVWAINGTGYSTSNTTTAIFPTPPDPPVAPNSLGSFGIGLNSVSLYWINGASNAEAFVIEYSVDNNSWVVAGTNPPYVTGFTVYNLEEGRKYFFRVKATNSGGSSGYSNTAVYTTLKRVAPNPSFNLTAQTVSTTQIDLAWNLGTQDGVTNNRVAQEIYRSSTSATDGFSRIATIGDYESSYSDKTGLPKTKYWYKVLAANYQGQSPFSNVASATTLGPPYAPSDLKAVLANDALGNTIIKASWKDNSDDEWGFALERSLDNSFTNIVKADLIENTVEATSIPFEEGVTYFFRIKASNIYGDSKYSEVAQIETIVTAIPNAPYDLKGTATSASVSLKWGDDSNKESTFDVERSTDGTTFASIGTTGRNEVTYIDNTVSDNTKYYYRVKATNIKGGSDYTNVLAITTLAKTSAAIQLADADIFQVYPNPTTDGIKVSVSDNMLKESGVIMVTDKMNRVISKTLLNTTQSEYNVDLSNYSEGTYTISLRTATQQITKRVYKF</sequence>
<dbReference type="Gene3D" id="2.60.40.10">
    <property type="entry name" value="Immunoglobulins"/>
    <property type="match status" value="6"/>
</dbReference>
<evidence type="ECO:0000313" key="4">
    <source>
        <dbReference type="Proteomes" id="UP000837932"/>
    </source>
</evidence>
<dbReference type="SMART" id="SM00060">
    <property type="entry name" value="FN3"/>
    <property type="match status" value="5"/>
</dbReference>
<name>A0ABN8ERM7_9BACT</name>
<dbReference type="PANTHER" id="PTHR24099:SF11">
    <property type="entry name" value="FIBRONECTIN TYPE III DOMAIN-CONTAINING 3BA-RELATED"/>
    <property type="match status" value="1"/>
</dbReference>
<reference evidence="3" key="1">
    <citation type="submission" date="2021-12" db="EMBL/GenBank/DDBJ databases">
        <authorList>
            <person name="Rodrigo-Torres L."/>
            <person name="Arahal R. D."/>
            <person name="Lucena T."/>
        </authorList>
    </citation>
    <scope>NUCLEOTIDE SEQUENCE</scope>
    <source>
        <strain evidence="3">CECT 8858</strain>
    </source>
</reference>
<feature type="domain" description="Fibronectin type-III" evidence="2">
    <location>
        <begin position="262"/>
        <end position="351"/>
    </location>
</feature>
<dbReference type="InterPro" id="IPR026444">
    <property type="entry name" value="Secre_tail"/>
</dbReference>
<evidence type="ECO:0000256" key="1">
    <source>
        <dbReference type="SAM" id="SignalP"/>
    </source>
</evidence>
<dbReference type="InterPro" id="IPR003961">
    <property type="entry name" value="FN3_dom"/>
</dbReference>
<dbReference type="Proteomes" id="UP000837932">
    <property type="component" value="Unassembled WGS sequence"/>
</dbReference>
<evidence type="ECO:0000313" key="3">
    <source>
        <dbReference type="EMBL" id="CAH0994188.1"/>
    </source>
</evidence>
<dbReference type="SUPFAM" id="SSF49265">
    <property type="entry name" value="Fibronectin type III"/>
    <property type="match status" value="4"/>
</dbReference>
<feature type="domain" description="Fibronectin type-III" evidence="2">
    <location>
        <begin position="41"/>
        <end position="141"/>
    </location>
</feature>
<dbReference type="InterPro" id="IPR050617">
    <property type="entry name" value="E3_ligase_FN3/SPRY"/>
</dbReference>
<keyword evidence="1" id="KW-0732">Signal</keyword>
<feature type="domain" description="Fibronectin type-III" evidence="2">
    <location>
        <begin position="455"/>
        <end position="549"/>
    </location>
</feature>
<feature type="signal peptide" evidence="1">
    <location>
        <begin position="1"/>
        <end position="21"/>
    </location>
</feature>
<dbReference type="CDD" id="cd00063">
    <property type="entry name" value="FN3"/>
    <property type="match status" value="4"/>
</dbReference>
<dbReference type="Pfam" id="PF00041">
    <property type="entry name" value="fn3"/>
    <property type="match status" value="2"/>
</dbReference>
<dbReference type="Pfam" id="PF18962">
    <property type="entry name" value="Por_Secre_tail"/>
    <property type="match status" value="1"/>
</dbReference>
<feature type="domain" description="Fibronectin type-III" evidence="2">
    <location>
        <begin position="160"/>
        <end position="258"/>
    </location>
</feature>
<dbReference type="PROSITE" id="PS50853">
    <property type="entry name" value="FN3"/>
    <property type="match status" value="5"/>
</dbReference>
<feature type="chain" id="PRO_5047082657" description="Fibronectin type-III domain-containing protein" evidence="1">
    <location>
        <begin position="22"/>
        <end position="733"/>
    </location>
</feature>
<evidence type="ECO:0000259" key="2">
    <source>
        <dbReference type="PROSITE" id="PS50853"/>
    </source>
</evidence>
<keyword evidence="4" id="KW-1185">Reference proteome</keyword>
<dbReference type="InterPro" id="IPR013783">
    <property type="entry name" value="Ig-like_fold"/>
</dbReference>
<comment type="caution">
    <text evidence="3">The sequence shown here is derived from an EMBL/GenBank/DDBJ whole genome shotgun (WGS) entry which is preliminary data.</text>
</comment>
<accession>A0ABN8ERM7</accession>